<comment type="caution">
    <text evidence="2">The sequence shown here is derived from an EMBL/GenBank/DDBJ whole genome shotgun (WGS) entry which is preliminary data.</text>
</comment>
<proteinExistence type="predicted"/>
<gene>
    <name evidence="2" type="ORF">E2C01_030431</name>
</gene>
<feature type="compositionally biased region" description="Gly residues" evidence="1">
    <location>
        <begin position="64"/>
        <end position="78"/>
    </location>
</feature>
<name>A0A5B7EVA7_PORTR</name>
<organism evidence="2 3">
    <name type="scientific">Portunus trituberculatus</name>
    <name type="common">Swimming crab</name>
    <name type="synonym">Neptunus trituberculatus</name>
    <dbReference type="NCBI Taxonomy" id="210409"/>
    <lineage>
        <taxon>Eukaryota</taxon>
        <taxon>Metazoa</taxon>
        <taxon>Ecdysozoa</taxon>
        <taxon>Arthropoda</taxon>
        <taxon>Crustacea</taxon>
        <taxon>Multicrustacea</taxon>
        <taxon>Malacostraca</taxon>
        <taxon>Eumalacostraca</taxon>
        <taxon>Eucarida</taxon>
        <taxon>Decapoda</taxon>
        <taxon>Pleocyemata</taxon>
        <taxon>Brachyura</taxon>
        <taxon>Eubrachyura</taxon>
        <taxon>Portunoidea</taxon>
        <taxon>Portunidae</taxon>
        <taxon>Portuninae</taxon>
        <taxon>Portunus</taxon>
    </lineage>
</organism>
<evidence type="ECO:0000256" key="1">
    <source>
        <dbReference type="SAM" id="MobiDB-lite"/>
    </source>
</evidence>
<dbReference type="EMBL" id="VSRR010003645">
    <property type="protein sequence ID" value="MPC36959.1"/>
    <property type="molecule type" value="Genomic_DNA"/>
</dbReference>
<evidence type="ECO:0000313" key="2">
    <source>
        <dbReference type="EMBL" id="MPC36959.1"/>
    </source>
</evidence>
<evidence type="ECO:0000313" key="3">
    <source>
        <dbReference type="Proteomes" id="UP000324222"/>
    </source>
</evidence>
<feature type="region of interest" description="Disordered" evidence="1">
    <location>
        <begin position="56"/>
        <end position="88"/>
    </location>
</feature>
<reference evidence="2 3" key="1">
    <citation type="submission" date="2019-05" db="EMBL/GenBank/DDBJ databases">
        <title>Another draft genome of Portunus trituberculatus and its Hox gene families provides insights of decapod evolution.</title>
        <authorList>
            <person name="Jeong J.-H."/>
            <person name="Song I."/>
            <person name="Kim S."/>
            <person name="Choi T."/>
            <person name="Kim D."/>
            <person name="Ryu S."/>
            <person name="Kim W."/>
        </authorList>
    </citation>
    <scope>NUCLEOTIDE SEQUENCE [LARGE SCALE GENOMIC DNA]</scope>
    <source>
        <tissue evidence="2">Muscle</tissue>
    </source>
</reference>
<keyword evidence="3" id="KW-1185">Reference proteome</keyword>
<protein>
    <submittedName>
        <fullName evidence="2">Uncharacterized protein</fullName>
    </submittedName>
</protein>
<accession>A0A5B7EVA7</accession>
<dbReference type="Proteomes" id="UP000324222">
    <property type="component" value="Unassembled WGS sequence"/>
</dbReference>
<sequence>MAQRLTPTPRIALKAFGEPSITLMVPRHAEILSLVSPFSQSNKLMSLAVRETQVLGPGTTRYDGGSGGGGGGSGGGGDAVVTQVEEEV</sequence>
<dbReference type="AlphaFoldDB" id="A0A5B7EVA7"/>